<dbReference type="RefSeq" id="XP_064668419.1">
    <property type="nucleotide sequence ID" value="XM_064815531.1"/>
</dbReference>
<evidence type="ECO:0000313" key="2">
    <source>
        <dbReference type="EMBL" id="KAK4110849.1"/>
    </source>
</evidence>
<gene>
    <name evidence="2" type="ORF">N656DRAFT_781158</name>
</gene>
<protein>
    <submittedName>
        <fullName evidence="2">Uncharacterized protein</fullName>
    </submittedName>
</protein>
<organism evidence="2 3">
    <name type="scientific">Canariomyces notabilis</name>
    <dbReference type="NCBI Taxonomy" id="2074819"/>
    <lineage>
        <taxon>Eukaryota</taxon>
        <taxon>Fungi</taxon>
        <taxon>Dikarya</taxon>
        <taxon>Ascomycota</taxon>
        <taxon>Pezizomycotina</taxon>
        <taxon>Sordariomycetes</taxon>
        <taxon>Sordariomycetidae</taxon>
        <taxon>Sordariales</taxon>
        <taxon>Chaetomiaceae</taxon>
        <taxon>Canariomyces</taxon>
    </lineage>
</organism>
<evidence type="ECO:0000256" key="1">
    <source>
        <dbReference type="SAM" id="MobiDB-lite"/>
    </source>
</evidence>
<evidence type="ECO:0000313" key="3">
    <source>
        <dbReference type="Proteomes" id="UP001302812"/>
    </source>
</evidence>
<proteinExistence type="predicted"/>
<sequence>MPAVIGDKSAYQPLLPVRALTNKSPLRWNQPTGAARSLLRTRNGGPRSGMPSLAPDTKDSGIKTEGYTSLSLFSVLRDADINPALVSHRIASSVNGLKWALPFFSRLRQSRATVLFLPHPGLLRSGELYAIVSSVYLQHQTTLTSSLINGLLFGQSTTTQPIY</sequence>
<dbReference type="AlphaFoldDB" id="A0AAN6TAZ5"/>
<name>A0AAN6TAZ5_9PEZI</name>
<reference evidence="2" key="2">
    <citation type="submission" date="2023-05" db="EMBL/GenBank/DDBJ databases">
        <authorList>
            <consortium name="Lawrence Berkeley National Laboratory"/>
            <person name="Steindorff A."/>
            <person name="Hensen N."/>
            <person name="Bonometti L."/>
            <person name="Westerberg I."/>
            <person name="Brannstrom I.O."/>
            <person name="Guillou S."/>
            <person name="Cros-Aarteil S."/>
            <person name="Calhoun S."/>
            <person name="Haridas S."/>
            <person name="Kuo A."/>
            <person name="Mondo S."/>
            <person name="Pangilinan J."/>
            <person name="Riley R."/>
            <person name="Labutti K."/>
            <person name="Andreopoulos B."/>
            <person name="Lipzen A."/>
            <person name="Chen C."/>
            <person name="Yanf M."/>
            <person name="Daum C."/>
            <person name="Ng V."/>
            <person name="Clum A."/>
            <person name="Ohm R."/>
            <person name="Martin F."/>
            <person name="Silar P."/>
            <person name="Natvig D."/>
            <person name="Lalanne C."/>
            <person name="Gautier V."/>
            <person name="Ament-Velasquez S.L."/>
            <person name="Kruys A."/>
            <person name="Hutchinson M.I."/>
            <person name="Powell A.J."/>
            <person name="Barry K."/>
            <person name="Miller A.N."/>
            <person name="Grigoriev I.V."/>
            <person name="Debuchy R."/>
            <person name="Gladieux P."/>
            <person name="Thoren M.H."/>
            <person name="Johannesson H."/>
        </authorList>
    </citation>
    <scope>NUCLEOTIDE SEQUENCE</scope>
    <source>
        <strain evidence="2">CBS 508.74</strain>
    </source>
</reference>
<comment type="caution">
    <text evidence="2">The sequence shown here is derived from an EMBL/GenBank/DDBJ whole genome shotgun (WGS) entry which is preliminary data.</text>
</comment>
<dbReference type="Proteomes" id="UP001302812">
    <property type="component" value="Unassembled WGS sequence"/>
</dbReference>
<dbReference type="EMBL" id="MU853348">
    <property type="protein sequence ID" value="KAK4110849.1"/>
    <property type="molecule type" value="Genomic_DNA"/>
</dbReference>
<reference evidence="2" key="1">
    <citation type="journal article" date="2023" name="Mol. Phylogenet. Evol.">
        <title>Genome-scale phylogeny and comparative genomics of the fungal order Sordariales.</title>
        <authorList>
            <person name="Hensen N."/>
            <person name="Bonometti L."/>
            <person name="Westerberg I."/>
            <person name="Brannstrom I.O."/>
            <person name="Guillou S."/>
            <person name="Cros-Aarteil S."/>
            <person name="Calhoun S."/>
            <person name="Haridas S."/>
            <person name="Kuo A."/>
            <person name="Mondo S."/>
            <person name="Pangilinan J."/>
            <person name="Riley R."/>
            <person name="LaButti K."/>
            <person name="Andreopoulos B."/>
            <person name="Lipzen A."/>
            <person name="Chen C."/>
            <person name="Yan M."/>
            <person name="Daum C."/>
            <person name="Ng V."/>
            <person name="Clum A."/>
            <person name="Steindorff A."/>
            <person name="Ohm R.A."/>
            <person name="Martin F."/>
            <person name="Silar P."/>
            <person name="Natvig D.O."/>
            <person name="Lalanne C."/>
            <person name="Gautier V."/>
            <person name="Ament-Velasquez S.L."/>
            <person name="Kruys A."/>
            <person name="Hutchinson M.I."/>
            <person name="Powell A.J."/>
            <person name="Barry K."/>
            <person name="Miller A.N."/>
            <person name="Grigoriev I.V."/>
            <person name="Debuchy R."/>
            <person name="Gladieux P."/>
            <person name="Hiltunen Thoren M."/>
            <person name="Johannesson H."/>
        </authorList>
    </citation>
    <scope>NUCLEOTIDE SEQUENCE</scope>
    <source>
        <strain evidence="2">CBS 508.74</strain>
    </source>
</reference>
<dbReference type="GeneID" id="89939656"/>
<feature type="region of interest" description="Disordered" evidence="1">
    <location>
        <begin position="26"/>
        <end position="60"/>
    </location>
</feature>
<keyword evidence="3" id="KW-1185">Reference proteome</keyword>
<accession>A0AAN6TAZ5</accession>